<feature type="compositionally biased region" description="Polar residues" evidence="8">
    <location>
        <begin position="2558"/>
        <end position="2577"/>
    </location>
</feature>
<dbReference type="InterPro" id="IPR019035">
    <property type="entry name" value="Mediator_Med12"/>
</dbReference>
<feature type="compositionally biased region" description="Pro residues" evidence="8">
    <location>
        <begin position="773"/>
        <end position="783"/>
    </location>
</feature>
<dbReference type="GO" id="GO:0003713">
    <property type="term" value="F:transcription coactivator activity"/>
    <property type="evidence" value="ECO:0007669"/>
    <property type="project" value="TreeGrafter"/>
</dbReference>
<evidence type="ECO:0000256" key="6">
    <source>
        <dbReference type="ARBA" id="ARBA00023163"/>
    </source>
</evidence>
<feature type="compositionally biased region" description="Polar residues" evidence="8">
    <location>
        <begin position="1954"/>
        <end position="1963"/>
    </location>
</feature>
<feature type="region of interest" description="Disordered" evidence="8">
    <location>
        <begin position="2374"/>
        <end position="2397"/>
    </location>
</feature>
<evidence type="ECO:0000256" key="1">
    <source>
        <dbReference type="ARBA" id="ARBA00004123"/>
    </source>
</evidence>
<dbReference type="GO" id="GO:0036011">
    <property type="term" value="P:imaginal disc-derived leg segmentation"/>
    <property type="evidence" value="ECO:0007669"/>
    <property type="project" value="EnsemblMetazoa"/>
</dbReference>
<feature type="region of interest" description="Disordered" evidence="8">
    <location>
        <begin position="2058"/>
        <end position="2142"/>
    </location>
</feature>
<dbReference type="SMART" id="SM01281">
    <property type="entry name" value="Med12"/>
    <property type="match status" value="1"/>
</dbReference>
<keyword evidence="5" id="KW-0010">Activator</keyword>
<feature type="region of interest" description="Disordered" evidence="8">
    <location>
        <begin position="2527"/>
        <end position="2589"/>
    </location>
</feature>
<dbReference type="FunCoup" id="B4L0X1">
    <property type="interactions" value="949"/>
</dbReference>
<dbReference type="InParanoid" id="B4L0X1"/>
<dbReference type="GO" id="GO:0022416">
    <property type="term" value="P:chaeta development"/>
    <property type="evidence" value="ECO:0007669"/>
    <property type="project" value="EnsemblMetazoa"/>
</dbReference>
<feature type="compositionally biased region" description="Low complexity" evidence="8">
    <location>
        <begin position="2374"/>
        <end position="2384"/>
    </location>
</feature>
<dbReference type="GO" id="GO:0070847">
    <property type="term" value="C:core mediator complex"/>
    <property type="evidence" value="ECO:0007669"/>
    <property type="project" value="EnsemblMetazoa"/>
</dbReference>
<feature type="region of interest" description="Disordered" evidence="8">
    <location>
        <begin position="609"/>
        <end position="633"/>
    </location>
</feature>
<dbReference type="PANTHER" id="PTHR46007:SF11">
    <property type="entry name" value="MEDIATOR OF RNA POLYMERASE II TRANSCRIPTION SUBUNIT 12"/>
    <property type="match status" value="1"/>
</dbReference>
<dbReference type="GO" id="GO:0035075">
    <property type="term" value="P:response to ecdysone"/>
    <property type="evidence" value="ECO:0007669"/>
    <property type="project" value="EnsemblMetazoa"/>
</dbReference>
<keyword evidence="11" id="KW-1185">Reference proteome</keyword>
<feature type="compositionally biased region" description="Basic and acidic residues" evidence="8">
    <location>
        <begin position="827"/>
        <end position="836"/>
    </location>
</feature>
<sequence>MLSLLQEKRPLKRTRLGPPDIYPQDAKQREDELTPTHVKHGFTTAPQLTDEFGTAHTSNVNASKVSAFFSGVLAKKEELMTLQDTVRKKQQINCKDNFWPVSPRRKCTVDAWFKDLAGNKPLLSLAKRAPSFNKKEEIFITLCENQVNMQRATWFIKLSAAYTLSFTESKNKKRSIYDPAAEWTSNMIKFMKELLPKLQEYYQQSHDKNGIQANGSSNSPTTSSVSSNSNGTANSSSSSNNNSSSNSSSVSSATSNVIPVPSMSSPLPPIHSPANGQTSAAGNAAAGGAVPGQSAPPGTALATLGSSATGGAAGANAGAVPPGSSISGIGSQFEDSRNALKYWKYCHQLSKYMYEESLLDRQEFLNWILDLLDKMRTQASFDEHLKKLVLSFALQYMHDFVQSERLCRKMANLVAKKLAQLLNAAVEQQQQQQAVIKSQAMEIDGADEQLQQQQPNIDPYEQALHDYMNCPHHRDIILYLSTILQVITIECPTALVWSGIAAHRAPSSLVGSPLDHLPLAPSVLPMPSRCPRTNHELRRQLRAAEAEIVLRTQHAEQRWFASKWLSAGKNHYTTVLATLDHLDTHCFERMDQCNSIDTLYANIFPPQSTQLRRPEEDPQQQQQPRPPYEPKQDADTVRILCEWAVSSQRWGEHRAIVVAILLDKRQIDVTSTPADQCGDKEDKDSLASGAGIIDGLPVFQHVLMHFLDHDAPVLDEHNSSPQQRTEFTNLVQLFSALIRHDVFSHNAYMHTLISRGDLLLESMLVHKTTAKSSPPPPAPPPPNSSATTHGFDDDGFGSSIGIDFKHNEFDDSNVDDDLDKLVQNIKEKGQQHEAPDSPKIGPPGDGEGGVDTPATGVSISRHYVYTKHFPIPQDDPSMSSYSSESNQRYILLYGVGKERDEKKHAVKKMSKEIGKLFTKKFSIDVAEGGKVKKHSRNEFNFEATTAKCQQMAYFDQHVVTAQCAANVLEQLNGFALGNNNYLPVQEHVAFLFDLMELALNIYSLLELCDNLLKELPEVEHQLQQKKSNMVRSYTTSLALYIVSILRRYHSCLLLSPEQTVSVFEGLCRTIRHVSNPSECSSAERCILAYLSDLHESCILLQGKEQAAEYYQQLNCIKRFKDIFNTPEQLSMAPQGYNPQLLQELFVAPRRGGKLESHWLRQLHESPANVYSFVSNAVIAVCRETDNERLNDVALACAELTASCNVLSEEWIAALQSLCSGSKSPRYPHLGAQVDIGQSKTHNALAVFVCILVARHCFSLADFVSKFALPTLARSVSGASGGELSVDAEAGARLTCHLVLKLFKTLEIPQPGMYSVSTSPNPLHAVGNDFSIRLSCDRHLLVGAHKTIPIAAVLAVLKAILIVVDNAALKTPLGASGLGSSGSGSAFGSGKRSGFNTPVHPGSTPKSNEQRPADLSQILGTSDLQLGSLGSEQESLQQPTGSSLAGNEQISLLEFAQAVLKQICAQEHVLERCLKNAEQLCDMIIDEMLTAKQAQRVLHMICYPEAEFNIISELDQRLMIVRILENLDQWTLRISWLDLQLMYRQSMSNNTSVSNNTELNVWLDTVARAAIDVFHMEEVTLPGAQKPIHKPKPSTWLVAPLIAKLTPAVQGRILRVAGQVLESMNYFSKVSKSDCNSSGSGDEREKSNSCHSSNSYGAGGSMAARNKKMPLNYQPFLGLILTCLKGQDEYKENLLVSLYSQLSQCLQSFSELDTIGGIDEPQAREEILDALQLRFSLVGGMFDAIQKNSTPTMDWAILLAQLVCQGVVDLSCNRELFTTVVDMLATLVHSTLVSDSQSERDENKKLYLNLMKKLKKEIGEKNNASIRVIRQLLPLYKQPTEVIACEHAGMDTKGNKICDMDKKQLRISDKQRISVWDILEGHKNPAPLSWVWFGAVKLERKPLTYEEAHRNLKYHTHSLVKPSSYYYEPLPLPPEDIEPVPEKICIKDEMMKADTPSSVDQSPSAVVGGTGRGRGKGTTTRKRKPKVSKTPPVVNTQQQQPQLAPQPQQPPNVQQQQQQQQMQQQQHMQQQMQPNQMGQMPMNMQMNMQQFGPNAMMQQQNALMQQQQQQQQQMQQMGPNQMQQQLNVGANGQPNTQMNFMQGPGPGGPQGMSNQQQQQQQWHNAPQQPQQQPQQYHNQYQHQQNMPMNRIERPPLNTNSKQALSQMLRQRQPSSFQQQQQQPPGGFNPMQQQAQQQQQQGPQQQQMNAQQLRQQQQQQQMNAQQNPQAAAAFNAMQQQQPNVQQQQQMNPNQQQLQQQQQQQQQQQFMRGNMRAMAPNQMGGMNMVGQGMPQNPMMQQQQMAQGMVGMVNPNANPMMQGGGAGGNGGVGVGVGVGVGAGGNNPNMGMGGMPQQGMIQQQQQQVQFQNFQNQYQQQQQQQGMQQQSGGGGGVGVGMTPNQQQQQAGLMNNFNPQMQQAQRNNPDFMAAAVVAQQQQQQQQQQQRGVPGGMMAGNRGQYMNQAPNVTMTNMMGPGPGGVGVGVGQVPPYGRQQPTGGGKPGVLPAQQQFQQQQLRHQQMMQMQGMAGGGMGGGPQGAGGAGAGGGGGMVQQQQSMNQQQTPNLVAQLQRQMTNQPNMMGQQQQYPHQPPPY</sequence>
<organism evidence="10 11">
    <name type="scientific">Drosophila mojavensis</name>
    <name type="common">Fruit fly</name>
    <dbReference type="NCBI Taxonomy" id="7230"/>
    <lineage>
        <taxon>Eukaryota</taxon>
        <taxon>Metazoa</taxon>
        <taxon>Ecdysozoa</taxon>
        <taxon>Arthropoda</taxon>
        <taxon>Hexapoda</taxon>
        <taxon>Insecta</taxon>
        <taxon>Pterygota</taxon>
        <taxon>Neoptera</taxon>
        <taxon>Endopterygota</taxon>
        <taxon>Diptera</taxon>
        <taxon>Brachycera</taxon>
        <taxon>Muscomorpha</taxon>
        <taxon>Ephydroidea</taxon>
        <taxon>Drosophilidae</taxon>
        <taxon>Drosophila</taxon>
    </lineage>
</organism>
<dbReference type="KEGG" id="dmo:Dmoj_GI11646"/>
<dbReference type="Pfam" id="PF09497">
    <property type="entry name" value="Med12"/>
    <property type="match status" value="1"/>
</dbReference>
<evidence type="ECO:0000256" key="5">
    <source>
        <dbReference type="ARBA" id="ARBA00023159"/>
    </source>
</evidence>
<evidence type="ECO:0000256" key="3">
    <source>
        <dbReference type="ARBA" id="ARBA00022491"/>
    </source>
</evidence>
<feature type="compositionally biased region" description="Low complexity" evidence="8">
    <location>
        <begin position="2110"/>
        <end position="2142"/>
    </location>
</feature>
<feature type="compositionally biased region" description="Low complexity" evidence="8">
    <location>
        <begin position="2058"/>
        <end position="2086"/>
    </location>
</feature>
<feature type="compositionally biased region" description="Low complexity" evidence="8">
    <location>
        <begin position="1996"/>
        <end position="2034"/>
    </location>
</feature>
<dbReference type="GO" id="GO:0090263">
    <property type="term" value="P:positive regulation of canonical Wnt signaling pathway"/>
    <property type="evidence" value="ECO:0007669"/>
    <property type="project" value="EnsemblMetazoa"/>
</dbReference>
<comment type="subcellular location">
    <subcellularLocation>
        <location evidence="1">Nucleus</location>
    </subcellularLocation>
</comment>
<feature type="region of interest" description="Disordered" evidence="8">
    <location>
        <begin position="208"/>
        <end position="303"/>
    </location>
</feature>
<feature type="region of interest" description="Disordered" evidence="8">
    <location>
        <begin position="2164"/>
        <end position="2268"/>
    </location>
</feature>
<dbReference type="EMBL" id="CH933809">
    <property type="protein sequence ID" value="EDW19221.1"/>
    <property type="molecule type" value="Genomic_DNA"/>
</dbReference>
<dbReference type="OMA" id="YQQSHDK"/>
<evidence type="ECO:0000256" key="4">
    <source>
        <dbReference type="ARBA" id="ARBA00023015"/>
    </source>
</evidence>
<keyword evidence="3" id="KW-0678">Repressor</keyword>
<feature type="region of interest" description="Disordered" evidence="8">
    <location>
        <begin position="768"/>
        <end position="792"/>
    </location>
</feature>
<dbReference type="GO" id="GO:0045498">
    <property type="term" value="P:sex comb development"/>
    <property type="evidence" value="ECO:0007669"/>
    <property type="project" value="EnsemblMetazoa"/>
</dbReference>
<dbReference type="GO" id="GO:0045944">
    <property type="term" value="P:positive regulation of transcription by RNA polymerase II"/>
    <property type="evidence" value="ECO:0007669"/>
    <property type="project" value="TreeGrafter"/>
</dbReference>
<feature type="domain" description="Mediator complex subunit Med12" evidence="9">
    <location>
        <begin position="97"/>
        <end position="157"/>
    </location>
</feature>
<dbReference type="GO" id="GO:0005700">
    <property type="term" value="C:polytene chromosome"/>
    <property type="evidence" value="ECO:0007669"/>
    <property type="project" value="EnsemblMetazoa"/>
</dbReference>
<keyword evidence="4" id="KW-0805">Transcription regulation</keyword>
<protein>
    <recommendedName>
        <fullName evidence="9">Mediator complex subunit Med12 domain-containing protein</fullName>
    </recommendedName>
</protein>
<keyword evidence="7" id="KW-0539">Nucleus</keyword>
<dbReference type="PhylomeDB" id="B4L0X1"/>
<dbReference type="GO" id="GO:0048102">
    <property type="term" value="P:autophagic cell death"/>
    <property type="evidence" value="ECO:0007669"/>
    <property type="project" value="EnsemblMetazoa"/>
</dbReference>
<feature type="compositionally biased region" description="Basic residues" evidence="8">
    <location>
        <begin position="1972"/>
        <end position="1986"/>
    </location>
</feature>
<feature type="region of interest" description="Disordered" evidence="8">
    <location>
        <begin position="1386"/>
        <end position="1410"/>
    </location>
</feature>
<dbReference type="Pfam" id="PF12145">
    <property type="entry name" value="Med12-LCEWAV"/>
    <property type="match status" value="1"/>
</dbReference>
<dbReference type="InterPro" id="IPR051647">
    <property type="entry name" value="Mediator_comp_sub12"/>
</dbReference>
<feature type="compositionally biased region" description="Polar residues" evidence="8">
    <location>
        <begin position="1629"/>
        <end position="1639"/>
    </location>
</feature>
<dbReference type="eggNOG" id="KOG3598">
    <property type="taxonomic scope" value="Eukaryota"/>
</dbReference>
<dbReference type="HOGENOM" id="CLU_000904_0_0_1"/>
<dbReference type="Proteomes" id="UP000009192">
    <property type="component" value="Unassembled WGS sequence"/>
</dbReference>
<evidence type="ECO:0000313" key="11">
    <source>
        <dbReference type="Proteomes" id="UP000009192"/>
    </source>
</evidence>
<proteinExistence type="inferred from homology"/>
<feature type="region of interest" description="Disordered" evidence="8">
    <location>
        <begin position="1"/>
        <end position="32"/>
    </location>
</feature>
<evidence type="ECO:0000256" key="7">
    <source>
        <dbReference type="ARBA" id="ARBA00023242"/>
    </source>
</evidence>
<feature type="region of interest" description="Disordered" evidence="8">
    <location>
        <begin position="1951"/>
        <end position="2034"/>
    </location>
</feature>
<dbReference type="PANTHER" id="PTHR46007">
    <property type="entry name" value="MEDIATOR OF RNA POLYMERASE II TRANSCRIPTION SUBUNIT 12"/>
    <property type="match status" value="1"/>
</dbReference>
<dbReference type="InterPro" id="IPR021990">
    <property type="entry name" value="Mediator_Med12_LCEWAV"/>
</dbReference>
<keyword evidence="6" id="KW-0804">Transcription</keyword>
<reference evidence="10 11" key="1">
    <citation type="journal article" date="2007" name="Nature">
        <title>Evolution of genes and genomes on the Drosophila phylogeny.</title>
        <authorList>
            <consortium name="Drosophila 12 Genomes Consortium"/>
            <person name="Clark A.G."/>
            <person name="Eisen M.B."/>
            <person name="Smith D.R."/>
            <person name="Bergman C.M."/>
            <person name="Oliver B."/>
            <person name="Markow T.A."/>
            <person name="Kaufman T.C."/>
            <person name="Kellis M."/>
            <person name="Gelbart W."/>
            <person name="Iyer V.N."/>
            <person name="Pollard D.A."/>
            <person name="Sackton T.B."/>
            <person name="Larracuente A.M."/>
            <person name="Singh N.D."/>
            <person name="Abad J.P."/>
            <person name="Abt D.N."/>
            <person name="Adryan B."/>
            <person name="Aguade M."/>
            <person name="Akashi H."/>
            <person name="Anderson W.W."/>
            <person name="Aquadro C.F."/>
            <person name="Ardell D.H."/>
            <person name="Arguello R."/>
            <person name="Artieri C.G."/>
            <person name="Barbash D.A."/>
            <person name="Barker D."/>
            <person name="Barsanti P."/>
            <person name="Batterham P."/>
            <person name="Batzoglou S."/>
            <person name="Begun D."/>
            <person name="Bhutkar A."/>
            <person name="Blanco E."/>
            <person name="Bosak S.A."/>
            <person name="Bradley R.K."/>
            <person name="Brand A.D."/>
            <person name="Brent M.R."/>
            <person name="Brooks A.N."/>
            <person name="Brown R.H."/>
            <person name="Butlin R.K."/>
            <person name="Caggese C."/>
            <person name="Calvi B.R."/>
            <person name="Bernardo de Carvalho A."/>
            <person name="Caspi A."/>
            <person name="Castrezana S."/>
            <person name="Celniker S.E."/>
            <person name="Chang J.L."/>
            <person name="Chapple C."/>
            <person name="Chatterji S."/>
            <person name="Chinwalla A."/>
            <person name="Civetta A."/>
            <person name="Clifton S.W."/>
            <person name="Comeron J.M."/>
            <person name="Costello J.C."/>
            <person name="Coyne J.A."/>
            <person name="Daub J."/>
            <person name="David R.G."/>
            <person name="Delcher A.L."/>
            <person name="Delehaunty K."/>
            <person name="Do C.B."/>
            <person name="Ebling H."/>
            <person name="Edwards K."/>
            <person name="Eickbush T."/>
            <person name="Evans J.D."/>
            <person name="Filipski A."/>
            <person name="Findeiss S."/>
            <person name="Freyhult E."/>
            <person name="Fulton L."/>
            <person name="Fulton R."/>
            <person name="Garcia A.C."/>
            <person name="Gardiner A."/>
            <person name="Garfield D.A."/>
            <person name="Garvin B.E."/>
            <person name="Gibson G."/>
            <person name="Gilbert D."/>
            <person name="Gnerre S."/>
            <person name="Godfrey J."/>
            <person name="Good R."/>
            <person name="Gotea V."/>
            <person name="Gravely B."/>
            <person name="Greenberg A.J."/>
            <person name="Griffiths-Jones S."/>
            <person name="Gross S."/>
            <person name="Guigo R."/>
            <person name="Gustafson E.A."/>
            <person name="Haerty W."/>
            <person name="Hahn M.W."/>
            <person name="Halligan D.L."/>
            <person name="Halpern A.L."/>
            <person name="Halter G.M."/>
            <person name="Han M.V."/>
            <person name="Heger A."/>
            <person name="Hillier L."/>
            <person name="Hinrichs A.S."/>
            <person name="Holmes I."/>
            <person name="Hoskins R.A."/>
            <person name="Hubisz M.J."/>
            <person name="Hultmark D."/>
            <person name="Huntley M.A."/>
            <person name="Jaffe D.B."/>
            <person name="Jagadeeshan S."/>
            <person name="Jeck W.R."/>
            <person name="Johnson J."/>
            <person name="Jones C.D."/>
            <person name="Jordan W.C."/>
            <person name="Karpen G.H."/>
            <person name="Kataoka E."/>
            <person name="Keightley P.D."/>
            <person name="Kheradpour P."/>
            <person name="Kirkness E.F."/>
            <person name="Koerich L.B."/>
            <person name="Kristiansen K."/>
            <person name="Kudrna D."/>
            <person name="Kulathinal R.J."/>
            <person name="Kumar S."/>
            <person name="Kwok R."/>
            <person name="Lander E."/>
            <person name="Langley C.H."/>
            <person name="Lapoint R."/>
            <person name="Lazzaro B.P."/>
            <person name="Lee S.J."/>
            <person name="Levesque L."/>
            <person name="Li R."/>
            <person name="Lin C.F."/>
            <person name="Lin M.F."/>
            <person name="Lindblad-Toh K."/>
            <person name="Llopart A."/>
            <person name="Long M."/>
            <person name="Low L."/>
            <person name="Lozovsky E."/>
            <person name="Lu J."/>
            <person name="Luo M."/>
            <person name="Machado C.A."/>
            <person name="Makalowski W."/>
            <person name="Marzo M."/>
            <person name="Matsuda M."/>
            <person name="Matzkin L."/>
            <person name="McAllister B."/>
            <person name="McBride C.S."/>
            <person name="McKernan B."/>
            <person name="McKernan K."/>
            <person name="Mendez-Lago M."/>
            <person name="Minx P."/>
            <person name="Mollenhauer M.U."/>
            <person name="Montooth K."/>
            <person name="Mount S.M."/>
            <person name="Mu X."/>
            <person name="Myers E."/>
            <person name="Negre B."/>
            <person name="Newfeld S."/>
            <person name="Nielsen R."/>
            <person name="Noor M.A."/>
            <person name="O'Grady P."/>
            <person name="Pachter L."/>
            <person name="Papaceit M."/>
            <person name="Parisi M.J."/>
            <person name="Parisi M."/>
            <person name="Parts L."/>
            <person name="Pedersen J.S."/>
            <person name="Pesole G."/>
            <person name="Phillippy A.M."/>
            <person name="Ponting C.P."/>
            <person name="Pop M."/>
            <person name="Porcelli D."/>
            <person name="Powell J.R."/>
            <person name="Prohaska S."/>
            <person name="Pruitt K."/>
            <person name="Puig M."/>
            <person name="Quesneville H."/>
            <person name="Ram K.R."/>
            <person name="Rand D."/>
            <person name="Rasmussen M.D."/>
            <person name="Reed L.K."/>
            <person name="Reenan R."/>
            <person name="Reily A."/>
            <person name="Remington K.A."/>
            <person name="Rieger T.T."/>
            <person name="Ritchie M.G."/>
            <person name="Robin C."/>
            <person name="Rogers Y.H."/>
            <person name="Rohde C."/>
            <person name="Rozas J."/>
            <person name="Rubenfield M.J."/>
            <person name="Ruiz A."/>
            <person name="Russo S."/>
            <person name="Salzberg S.L."/>
            <person name="Sanchez-Gracia A."/>
            <person name="Saranga D.J."/>
            <person name="Sato H."/>
            <person name="Schaeffer S.W."/>
            <person name="Schatz M.C."/>
            <person name="Schlenke T."/>
            <person name="Schwartz R."/>
            <person name="Segarra C."/>
            <person name="Singh R.S."/>
            <person name="Sirot L."/>
            <person name="Sirota M."/>
            <person name="Sisneros N.B."/>
            <person name="Smith C.D."/>
            <person name="Smith T.F."/>
            <person name="Spieth J."/>
            <person name="Stage D.E."/>
            <person name="Stark A."/>
            <person name="Stephan W."/>
            <person name="Strausberg R.L."/>
            <person name="Strempel S."/>
            <person name="Sturgill D."/>
            <person name="Sutton G."/>
            <person name="Sutton G.G."/>
            <person name="Tao W."/>
            <person name="Teichmann S."/>
            <person name="Tobari Y.N."/>
            <person name="Tomimura Y."/>
            <person name="Tsolas J.M."/>
            <person name="Valente V.L."/>
            <person name="Venter E."/>
            <person name="Venter J.C."/>
            <person name="Vicario S."/>
            <person name="Vieira F.G."/>
            <person name="Vilella A.J."/>
            <person name="Villasante A."/>
            <person name="Walenz B."/>
            <person name="Wang J."/>
            <person name="Wasserman M."/>
            <person name="Watts T."/>
            <person name="Wilson D."/>
            <person name="Wilson R.K."/>
            <person name="Wing R.A."/>
            <person name="Wolfner M.F."/>
            <person name="Wong A."/>
            <person name="Wong G.K."/>
            <person name="Wu C.I."/>
            <person name="Wu G."/>
            <person name="Yamamoto D."/>
            <person name="Yang H.P."/>
            <person name="Yang S.P."/>
            <person name="Yorke J.A."/>
            <person name="Yoshida K."/>
            <person name="Zdobnov E."/>
            <person name="Zhang P."/>
            <person name="Zhang Y."/>
            <person name="Zimin A.V."/>
            <person name="Baldwin J."/>
            <person name="Abdouelleil A."/>
            <person name="Abdulkadir J."/>
            <person name="Abebe A."/>
            <person name="Abera B."/>
            <person name="Abreu J."/>
            <person name="Acer S.C."/>
            <person name="Aftuck L."/>
            <person name="Alexander A."/>
            <person name="An P."/>
            <person name="Anderson E."/>
            <person name="Anderson S."/>
            <person name="Arachi H."/>
            <person name="Azer M."/>
            <person name="Bachantsang P."/>
            <person name="Barry A."/>
            <person name="Bayul T."/>
            <person name="Berlin A."/>
            <person name="Bessette D."/>
            <person name="Bloom T."/>
            <person name="Blye J."/>
            <person name="Boguslavskiy L."/>
            <person name="Bonnet C."/>
            <person name="Boukhgalter B."/>
            <person name="Bourzgui I."/>
            <person name="Brown A."/>
            <person name="Cahill P."/>
            <person name="Channer S."/>
            <person name="Cheshatsang Y."/>
            <person name="Chuda L."/>
            <person name="Citroen M."/>
            <person name="Collymore A."/>
            <person name="Cooke P."/>
            <person name="Costello M."/>
            <person name="D'Aco K."/>
            <person name="Daza R."/>
            <person name="De Haan G."/>
            <person name="DeGray S."/>
            <person name="DeMaso C."/>
            <person name="Dhargay N."/>
            <person name="Dooley K."/>
            <person name="Dooley E."/>
            <person name="Doricent M."/>
            <person name="Dorje P."/>
            <person name="Dorjee K."/>
            <person name="Dupes A."/>
            <person name="Elong R."/>
            <person name="Falk J."/>
            <person name="Farina A."/>
            <person name="Faro S."/>
            <person name="Ferguson D."/>
            <person name="Fisher S."/>
            <person name="Foley C.D."/>
            <person name="Franke A."/>
            <person name="Friedrich D."/>
            <person name="Gadbois L."/>
            <person name="Gearin G."/>
            <person name="Gearin C.R."/>
            <person name="Giannoukos G."/>
            <person name="Goode T."/>
            <person name="Graham J."/>
            <person name="Grandbois E."/>
            <person name="Grewal S."/>
            <person name="Gyaltsen K."/>
            <person name="Hafez N."/>
            <person name="Hagos B."/>
            <person name="Hall J."/>
            <person name="Henson C."/>
            <person name="Hollinger A."/>
            <person name="Honan T."/>
            <person name="Huard M.D."/>
            <person name="Hughes L."/>
            <person name="Hurhula B."/>
            <person name="Husby M.E."/>
            <person name="Kamat A."/>
            <person name="Kanga B."/>
            <person name="Kashin S."/>
            <person name="Khazanovich D."/>
            <person name="Kisner P."/>
            <person name="Lance K."/>
            <person name="Lara M."/>
            <person name="Lee W."/>
            <person name="Lennon N."/>
            <person name="Letendre F."/>
            <person name="LeVine R."/>
            <person name="Lipovsky A."/>
            <person name="Liu X."/>
            <person name="Liu J."/>
            <person name="Liu S."/>
            <person name="Lokyitsang T."/>
            <person name="Lokyitsang Y."/>
            <person name="Lubonja R."/>
            <person name="Lui A."/>
            <person name="MacDonald P."/>
            <person name="Magnisalis V."/>
            <person name="Maru K."/>
            <person name="Matthews C."/>
            <person name="McCusker W."/>
            <person name="McDonough S."/>
            <person name="Mehta T."/>
            <person name="Meldrim J."/>
            <person name="Meneus L."/>
            <person name="Mihai O."/>
            <person name="Mihalev A."/>
            <person name="Mihova T."/>
            <person name="Mittelman R."/>
            <person name="Mlenga V."/>
            <person name="Montmayeur A."/>
            <person name="Mulrain L."/>
            <person name="Navidi A."/>
            <person name="Naylor J."/>
            <person name="Negash T."/>
            <person name="Nguyen T."/>
            <person name="Nguyen N."/>
            <person name="Nicol R."/>
            <person name="Norbu C."/>
            <person name="Norbu N."/>
            <person name="Novod N."/>
            <person name="O'Neill B."/>
            <person name="Osman S."/>
            <person name="Markiewicz E."/>
            <person name="Oyono O.L."/>
            <person name="Patti C."/>
            <person name="Phunkhang P."/>
            <person name="Pierre F."/>
            <person name="Priest M."/>
            <person name="Raghuraman S."/>
            <person name="Rege F."/>
            <person name="Reyes R."/>
            <person name="Rise C."/>
            <person name="Rogov P."/>
            <person name="Ross K."/>
            <person name="Ryan E."/>
            <person name="Settipalli S."/>
            <person name="Shea T."/>
            <person name="Sherpa N."/>
            <person name="Shi L."/>
            <person name="Shih D."/>
            <person name="Sparrow T."/>
            <person name="Spaulding J."/>
            <person name="Stalker J."/>
            <person name="Stange-Thomann N."/>
            <person name="Stavropoulos S."/>
            <person name="Stone C."/>
            <person name="Strader C."/>
            <person name="Tesfaye S."/>
            <person name="Thomson T."/>
            <person name="Thoulutsang Y."/>
            <person name="Thoulutsang D."/>
            <person name="Topham K."/>
            <person name="Topping I."/>
            <person name="Tsamla T."/>
            <person name="Vassiliev H."/>
            <person name="Vo A."/>
            <person name="Wangchuk T."/>
            <person name="Wangdi T."/>
            <person name="Weiand M."/>
            <person name="Wilkinson J."/>
            <person name="Wilson A."/>
            <person name="Yadav S."/>
            <person name="Young G."/>
            <person name="Yu Q."/>
            <person name="Zembek L."/>
            <person name="Zhong D."/>
            <person name="Zimmer A."/>
            <person name="Zwirko Z."/>
            <person name="Jaffe D.B."/>
            <person name="Alvarez P."/>
            <person name="Brockman W."/>
            <person name="Butler J."/>
            <person name="Chin C."/>
            <person name="Gnerre S."/>
            <person name="Grabherr M."/>
            <person name="Kleber M."/>
            <person name="Mauceli E."/>
            <person name="MacCallum I."/>
        </authorList>
    </citation>
    <scope>NUCLEOTIDE SEQUENCE [LARGE SCALE GENOMIC DNA]</scope>
    <source>
        <strain evidence="11">Tucson 15081-1352.22</strain>
    </source>
</reference>
<feature type="region of interest" description="Disordered" evidence="8">
    <location>
        <begin position="827"/>
        <end position="851"/>
    </location>
</feature>
<name>B4L0X1_DROMO</name>
<accession>B4L0X1</accession>
<gene>
    <name evidence="10" type="primary">Dmoj\GI11646</name>
    <name evidence="10" type="ORF">Dmoj_GI11646</name>
</gene>
<feature type="compositionally biased region" description="Low complexity" evidence="8">
    <location>
        <begin position="2168"/>
        <end position="2266"/>
    </location>
</feature>
<evidence type="ECO:0000256" key="2">
    <source>
        <dbReference type="ARBA" id="ARBA00010289"/>
    </source>
</evidence>
<feature type="compositionally biased region" description="Low complexity" evidence="8">
    <location>
        <begin position="2547"/>
        <end position="2557"/>
    </location>
</feature>
<dbReference type="GO" id="GO:0016592">
    <property type="term" value="C:mediator complex"/>
    <property type="evidence" value="ECO:0007669"/>
    <property type="project" value="EnsemblMetazoa"/>
</dbReference>
<dbReference type="GO" id="GO:0048749">
    <property type="term" value="P:compound eye development"/>
    <property type="evidence" value="ECO:0007669"/>
    <property type="project" value="EnsemblMetazoa"/>
</dbReference>
<comment type="similarity">
    <text evidence="2">Belongs to the Mediator complex subunit 12 family.</text>
</comment>
<feature type="compositionally biased region" description="Low complexity" evidence="8">
    <location>
        <begin position="214"/>
        <end position="256"/>
    </location>
</feature>
<feature type="compositionally biased region" description="Gly residues" evidence="8">
    <location>
        <begin position="2527"/>
        <end position="2546"/>
    </location>
</feature>
<evidence type="ECO:0000313" key="10">
    <source>
        <dbReference type="EMBL" id="EDW19221.1"/>
    </source>
</evidence>
<feature type="region of interest" description="Disordered" evidence="8">
    <location>
        <begin position="1629"/>
        <end position="1654"/>
    </location>
</feature>
<dbReference type="GO" id="GO:1990508">
    <property type="term" value="C:CKM complex"/>
    <property type="evidence" value="ECO:0007669"/>
    <property type="project" value="EnsemblMetazoa"/>
</dbReference>
<dbReference type="OrthoDB" id="20828at2759"/>
<evidence type="ECO:0000259" key="9">
    <source>
        <dbReference type="SMART" id="SM01281"/>
    </source>
</evidence>
<evidence type="ECO:0000256" key="8">
    <source>
        <dbReference type="SAM" id="MobiDB-lite"/>
    </source>
</evidence>